<evidence type="ECO:0000313" key="2">
    <source>
        <dbReference type="Proteomes" id="UP001386955"/>
    </source>
</evidence>
<comment type="caution">
    <text evidence="1">The sequence shown here is derived from an EMBL/GenBank/DDBJ whole genome shotgun (WGS) entry which is preliminary data.</text>
</comment>
<dbReference type="AlphaFoldDB" id="A0AAN9SEH4"/>
<evidence type="ECO:0000313" key="1">
    <source>
        <dbReference type="EMBL" id="KAK7393620.1"/>
    </source>
</evidence>
<protein>
    <submittedName>
        <fullName evidence="1">Uncharacterized protein</fullName>
    </submittedName>
</protein>
<name>A0AAN9SEH4_PSOTE</name>
<dbReference type="EMBL" id="JAYMYS010000005">
    <property type="protein sequence ID" value="KAK7393620.1"/>
    <property type="molecule type" value="Genomic_DNA"/>
</dbReference>
<keyword evidence="2" id="KW-1185">Reference proteome</keyword>
<sequence length="156" mass="18287">MDLWCLCSLESFLYYRHLSLGSLSVCMMHPHHTDTIVPFLVDSFTKHTFLVVRELSVYKILPHITFSDYKFGDKSCRIWRQHRGEKSSHVVTIEIRKHKRGRHVEIDDYVVVFVGGGVVRPRISEGQWRRHYVVFDCGAERGELVVEATKIVERKD</sequence>
<accession>A0AAN9SEH4</accession>
<gene>
    <name evidence="1" type="ORF">VNO78_22178</name>
</gene>
<dbReference type="Proteomes" id="UP001386955">
    <property type="component" value="Unassembled WGS sequence"/>
</dbReference>
<reference evidence="1 2" key="1">
    <citation type="submission" date="2024-01" db="EMBL/GenBank/DDBJ databases">
        <title>The genomes of 5 underutilized Papilionoideae crops provide insights into root nodulation and disease resistanc.</title>
        <authorList>
            <person name="Jiang F."/>
        </authorList>
    </citation>
    <scope>NUCLEOTIDE SEQUENCE [LARGE SCALE GENOMIC DNA]</scope>
    <source>
        <strain evidence="1">DUOXIRENSHENG_FW03</strain>
        <tissue evidence="1">Leaves</tissue>
    </source>
</reference>
<proteinExistence type="predicted"/>
<organism evidence="1 2">
    <name type="scientific">Psophocarpus tetragonolobus</name>
    <name type="common">Winged bean</name>
    <name type="synonym">Dolichos tetragonolobus</name>
    <dbReference type="NCBI Taxonomy" id="3891"/>
    <lineage>
        <taxon>Eukaryota</taxon>
        <taxon>Viridiplantae</taxon>
        <taxon>Streptophyta</taxon>
        <taxon>Embryophyta</taxon>
        <taxon>Tracheophyta</taxon>
        <taxon>Spermatophyta</taxon>
        <taxon>Magnoliopsida</taxon>
        <taxon>eudicotyledons</taxon>
        <taxon>Gunneridae</taxon>
        <taxon>Pentapetalae</taxon>
        <taxon>rosids</taxon>
        <taxon>fabids</taxon>
        <taxon>Fabales</taxon>
        <taxon>Fabaceae</taxon>
        <taxon>Papilionoideae</taxon>
        <taxon>50 kb inversion clade</taxon>
        <taxon>NPAAA clade</taxon>
        <taxon>indigoferoid/millettioid clade</taxon>
        <taxon>Phaseoleae</taxon>
        <taxon>Psophocarpus</taxon>
    </lineage>
</organism>